<sequence length="276" mass="27728">MSDQSLPAPPSYPPPSIPPPPRRGRPRWLIPVLAMTVAVGLALAGSLLVLPALLDKVLFPAAARPVEAARPVAADAGPTPSAPEPGPESAGGATPSSAGAAEPYATPAAPPAGVPRFSSASAGFSAQFPTAAKKMPVAASPGLVPGTEAFAGGDGIQNYTVTSVPLNCQLADAQVQSALEEATSTGIDAGAKSLNGTSKVLSTTGRDVDGHPGIQSDFTMTVGSRTMKGRYVSAVAGTHYYAVAIVALEPELPAWDAFINSVKFLAPTESLPACAP</sequence>
<keyword evidence="4" id="KW-1185">Reference proteome</keyword>
<dbReference type="RefSeq" id="WP_165180809.1">
    <property type="nucleotide sequence ID" value="NZ_JAAKZI010000005.1"/>
</dbReference>
<feature type="region of interest" description="Disordered" evidence="1">
    <location>
        <begin position="1"/>
        <end position="21"/>
    </location>
</feature>
<feature type="region of interest" description="Disordered" evidence="1">
    <location>
        <begin position="72"/>
        <end position="112"/>
    </location>
</feature>
<dbReference type="Proteomes" id="UP000479226">
    <property type="component" value="Unassembled WGS sequence"/>
</dbReference>
<evidence type="ECO:0000256" key="2">
    <source>
        <dbReference type="SAM" id="Phobius"/>
    </source>
</evidence>
<feature type="compositionally biased region" description="Low complexity" evidence="1">
    <location>
        <begin position="87"/>
        <end position="107"/>
    </location>
</feature>
<dbReference type="EMBL" id="JAAKZI010000005">
    <property type="protein sequence ID" value="NGN82705.1"/>
    <property type="molecule type" value="Genomic_DNA"/>
</dbReference>
<keyword evidence="2" id="KW-0472">Membrane</keyword>
<comment type="caution">
    <text evidence="3">The sequence shown here is derived from an EMBL/GenBank/DDBJ whole genome shotgun (WGS) entry which is preliminary data.</text>
</comment>
<feature type="compositionally biased region" description="Pro residues" evidence="1">
    <location>
        <begin position="7"/>
        <end position="21"/>
    </location>
</feature>
<keyword evidence="2" id="KW-0812">Transmembrane</keyword>
<evidence type="ECO:0000313" key="4">
    <source>
        <dbReference type="Proteomes" id="UP000479226"/>
    </source>
</evidence>
<gene>
    <name evidence="3" type="ORF">G6N77_04395</name>
</gene>
<evidence type="ECO:0008006" key="5">
    <source>
        <dbReference type="Google" id="ProtNLM"/>
    </source>
</evidence>
<protein>
    <recommendedName>
        <fullName evidence="5">Alanine and proline-rich secreted protein Apa</fullName>
    </recommendedName>
</protein>
<evidence type="ECO:0000313" key="3">
    <source>
        <dbReference type="EMBL" id="NGN82705.1"/>
    </source>
</evidence>
<accession>A0ABX0DBA5</accession>
<reference evidence="3 4" key="1">
    <citation type="submission" date="2020-02" db="EMBL/GenBank/DDBJ databases">
        <title>Genome sequence of the type strain DSM 27180 of Arthrobacter silviterrae.</title>
        <authorList>
            <person name="Gao J."/>
            <person name="Sun J."/>
        </authorList>
    </citation>
    <scope>NUCLEOTIDE SEQUENCE [LARGE SCALE GENOMIC DNA]</scope>
    <source>
        <strain evidence="3 4">DSM 27180</strain>
    </source>
</reference>
<proteinExistence type="predicted"/>
<organism evidence="3 4">
    <name type="scientific">Arthrobacter silviterrae</name>
    <dbReference type="NCBI Taxonomy" id="2026658"/>
    <lineage>
        <taxon>Bacteria</taxon>
        <taxon>Bacillati</taxon>
        <taxon>Actinomycetota</taxon>
        <taxon>Actinomycetes</taxon>
        <taxon>Micrococcales</taxon>
        <taxon>Micrococcaceae</taxon>
        <taxon>Arthrobacter</taxon>
    </lineage>
</organism>
<name>A0ABX0DBA5_9MICC</name>
<feature type="transmembrane region" description="Helical" evidence="2">
    <location>
        <begin position="28"/>
        <end position="54"/>
    </location>
</feature>
<evidence type="ECO:0000256" key="1">
    <source>
        <dbReference type="SAM" id="MobiDB-lite"/>
    </source>
</evidence>
<keyword evidence="2" id="KW-1133">Transmembrane helix</keyword>